<sequence>MLGQKKEECFKKTLTKSDIDAALEITRGAANLPPGDEEMRVFDQNERVWRFKVGTRKGGRRFMKNQWLRFVEEADLNIGTVKIYTKHMEVINNVINLKLKDDVYPVKLTNETNCHPKDRSDGRASVEELVHEANTTLDVAEDDILAGADGVVIEDERKEKSKEDGEIDPQLGLQTIAKSPQIQANLNGPEIPGCGELGPLICNLEGAQLCASGKQFNTHGQQQPQAYT</sequence>
<reference evidence="6 7" key="1">
    <citation type="submission" date="2019-09" db="EMBL/GenBank/DDBJ databases">
        <title>A chromosome-level genome assembly of the Chinese tupelo Nyssa sinensis.</title>
        <authorList>
            <person name="Yang X."/>
            <person name="Kang M."/>
            <person name="Yang Y."/>
            <person name="Xiong H."/>
            <person name="Wang M."/>
            <person name="Zhang Z."/>
            <person name="Wang Z."/>
            <person name="Wu H."/>
            <person name="Ma T."/>
            <person name="Liu J."/>
            <person name="Xi Z."/>
        </authorList>
    </citation>
    <scope>NUCLEOTIDE SEQUENCE [LARGE SCALE GENOMIC DNA]</scope>
    <source>
        <strain evidence="6">J267</strain>
        <tissue evidence="6">Leaf</tissue>
    </source>
</reference>
<evidence type="ECO:0000256" key="3">
    <source>
        <dbReference type="ARBA" id="ARBA00023125"/>
    </source>
</evidence>
<evidence type="ECO:0000256" key="2">
    <source>
        <dbReference type="ARBA" id="ARBA00023015"/>
    </source>
</evidence>
<dbReference type="Proteomes" id="UP000325577">
    <property type="component" value="Linkage Group LG17"/>
</dbReference>
<dbReference type="GO" id="GO:0005634">
    <property type="term" value="C:nucleus"/>
    <property type="evidence" value="ECO:0007669"/>
    <property type="project" value="UniProtKB-SubCell"/>
</dbReference>
<gene>
    <name evidence="6" type="ORF">F0562_030335</name>
</gene>
<keyword evidence="4" id="KW-0804">Transcription</keyword>
<protein>
    <recommendedName>
        <fullName evidence="8">TF-B3 domain-containing protein</fullName>
    </recommendedName>
</protein>
<dbReference type="CDD" id="cd10017">
    <property type="entry name" value="B3_DNA"/>
    <property type="match status" value="1"/>
</dbReference>
<accession>A0A5J5B094</accession>
<keyword evidence="2" id="KW-0805">Transcription regulation</keyword>
<keyword evidence="5" id="KW-0539">Nucleus</keyword>
<evidence type="ECO:0000256" key="4">
    <source>
        <dbReference type="ARBA" id="ARBA00023163"/>
    </source>
</evidence>
<dbReference type="GO" id="GO:0003677">
    <property type="term" value="F:DNA binding"/>
    <property type="evidence" value="ECO:0007669"/>
    <property type="project" value="UniProtKB-KW"/>
</dbReference>
<evidence type="ECO:0000256" key="1">
    <source>
        <dbReference type="ARBA" id="ARBA00004123"/>
    </source>
</evidence>
<keyword evidence="7" id="KW-1185">Reference proteome</keyword>
<proteinExistence type="predicted"/>
<organism evidence="6 7">
    <name type="scientific">Nyssa sinensis</name>
    <dbReference type="NCBI Taxonomy" id="561372"/>
    <lineage>
        <taxon>Eukaryota</taxon>
        <taxon>Viridiplantae</taxon>
        <taxon>Streptophyta</taxon>
        <taxon>Embryophyta</taxon>
        <taxon>Tracheophyta</taxon>
        <taxon>Spermatophyta</taxon>
        <taxon>Magnoliopsida</taxon>
        <taxon>eudicotyledons</taxon>
        <taxon>Gunneridae</taxon>
        <taxon>Pentapetalae</taxon>
        <taxon>asterids</taxon>
        <taxon>Cornales</taxon>
        <taxon>Nyssaceae</taxon>
        <taxon>Nyssa</taxon>
    </lineage>
</organism>
<evidence type="ECO:0000313" key="7">
    <source>
        <dbReference type="Proteomes" id="UP000325577"/>
    </source>
</evidence>
<dbReference type="InterPro" id="IPR015300">
    <property type="entry name" value="DNA-bd_pseudobarrel_sf"/>
</dbReference>
<dbReference type="OrthoDB" id="1002319at2759"/>
<name>A0A5J5B094_9ASTE</name>
<dbReference type="Gene3D" id="2.40.330.10">
    <property type="entry name" value="DNA-binding pseudobarrel domain"/>
    <property type="match status" value="1"/>
</dbReference>
<evidence type="ECO:0008006" key="8">
    <source>
        <dbReference type="Google" id="ProtNLM"/>
    </source>
</evidence>
<dbReference type="SUPFAM" id="SSF101936">
    <property type="entry name" value="DNA-binding pseudobarrel domain"/>
    <property type="match status" value="1"/>
</dbReference>
<evidence type="ECO:0000256" key="5">
    <source>
        <dbReference type="ARBA" id="ARBA00023242"/>
    </source>
</evidence>
<dbReference type="EMBL" id="CM018040">
    <property type="protein sequence ID" value="KAA8535332.1"/>
    <property type="molecule type" value="Genomic_DNA"/>
</dbReference>
<comment type="subcellular location">
    <subcellularLocation>
        <location evidence="1">Nucleus</location>
    </subcellularLocation>
</comment>
<keyword evidence="3" id="KW-0238">DNA-binding</keyword>
<evidence type="ECO:0000313" key="6">
    <source>
        <dbReference type="EMBL" id="KAA8535332.1"/>
    </source>
</evidence>
<dbReference type="InterPro" id="IPR003340">
    <property type="entry name" value="B3_DNA-bd"/>
</dbReference>
<dbReference type="AlphaFoldDB" id="A0A5J5B094"/>